<gene>
    <name evidence="2" type="ORF">AVDCRST_MAG55-626</name>
</gene>
<dbReference type="InterPro" id="IPR050765">
    <property type="entry name" value="Riboflavin_Biosynth_HTPR"/>
</dbReference>
<dbReference type="Gene3D" id="3.40.430.10">
    <property type="entry name" value="Dihydrofolate Reductase, subunit A"/>
    <property type="match status" value="1"/>
</dbReference>
<proteinExistence type="predicted"/>
<keyword evidence="2" id="KW-0560">Oxidoreductase</keyword>
<protein>
    <submittedName>
        <fullName evidence="2">Dihydrofolate reductase</fullName>
        <ecNumber evidence="2">1.5.1.3</ecNumber>
    </submittedName>
</protein>
<dbReference type="InterPro" id="IPR024072">
    <property type="entry name" value="DHFR-like_dom_sf"/>
</dbReference>
<feature type="domain" description="Bacterial bifunctional deaminase-reductase C-terminal" evidence="1">
    <location>
        <begin position="4"/>
        <end position="171"/>
    </location>
</feature>
<organism evidence="2">
    <name type="scientific">uncultured Rubrobacteraceae bacterium</name>
    <dbReference type="NCBI Taxonomy" id="349277"/>
    <lineage>
        <taxon>Bacteria</taxon>
        <taxon>Bacillati</taxon>
        <taxon>Actinomycetota</taxon>
        <taxon>Rubrobacteria</taxon>
        <taxon>Rubrobacterales</taxon>
        <taxon>Rubrobacteraceae</taxon>
        <taxon>environmental samples</taxon>
    </lineage>
</organism>
<name>A0A6J4P5D6_9ACTN</name>
<dbReference type="EMBL" id="CADCUZ010000028">
    <property type="protein sequence ID" value="CAA9400581.1"/>
    <property type="molecule type" value="Genomic_DNA"/>
</dbReference>
<evidence type="ECO:0000313" key="2">
    <source>
        <dbReference type="EMBL" id="CAA9400581.1"/>
    </source>
</evidence>
<dbReference type="SUPFAM" id="SSF53597">
    <property type="entry name" value="Dihydrofolate reductase-like"/>
    <property type="match status" value="1"/>
</dbReference>
<dbReference type="EC" id="1.5.1.3" evidence="2"/>
<dbReference type="GO" id="GO:0004146">
    <property type="term" value="F:dihydrofolate reductase activity"/>
    <property type="evidence" value="ECO:0007669"/>
    <property type="project" value="UniProtKB-EC"/>
</dbReference>
<dbReference type="GO" id="GO:0008703">
    <property type="term" value="F:5-amino-6-(5-phosphoribosylamino)uracil reductase activity"/>
    <property type="evidence" value="ECO:0007669"/>
    <property type="project" value="InterPro"/>
</dbReference>
<accession>A0A6J4P5D6</accession>
<dbReference type="PANTHER" id="PTHR38011:SF2">
    <property type="entry name" value="BIFUNCTIONAL DEAMINASE-REDUCTASE DOMAIN PROTEIN"/>
    <property type="match status" value="1"/>
</dbReference>
<dbReference type="AlphaFoldDB" id="A0A6J4P5D6"/>
<dbReference type="InterPro" id="IPR002734">
    <property type="entry name" value="RibDG_C"/>
</dbReference>
<dbReference type="GO" id="GO:0009231">
    <property type="term" value="P:riboflavin biosynthetic process"/>
    <property type="evidence" value="ECO:0007669"/>
    <property type="project" value="InterPro"/>
</dbReference>
<dbReference type="Pfam" id="PF01872">
    <property type="entry name" value="RibD_C"/>
    <property type="match status" value="1"/>
</dbReference>
<evidence type="ECO:0000259" key="1">
    <source>
        <dbReference type="Pfam" id="PF01872"/>
    </source>
</evidence>
<dbReference type="PANTHER" id="PTHR38011">
    <property type="entry name" value="DIHYDROFOLATE REDUCTASE FAMILY PROTEIN (AFU_ORTHOLOGUE AFUA_8G06820)"/>
    <property type="match status" value="1"/>
</dbReference>
<reference evidence="2" key="1">
    <citation type="submission" date="2020-02" db="EMBL/GenBank/DDBJ databases">
        <authorList>
            <person name="Meier V. D."/>
        </authorList>
    </citation>
    <scope>NUCLEOTIDE SEQUENCE</scope>
    <source>
        <strain evidence="2">AVDCRST_MAG55</strain>
    </source>
</reference>
<sequence>MRDLIADMYITLDGYAYGEGAPAYFGYLGPDLERWIDEVVATPQVLLMGRVTYEMMWGIVRDRPVEGADRMNGLPKVVFSRTLKEPLEWNNSRLAKGDLVDEVRSLKADGDEPLRTMGSLSVVKGLLEAGLVDRLRLMVFPQILGNSGREPIFEGLPDIDLKLAGTDVLDGRLVALEYRPANANPAG</sequence>